<proteinExistence type="predicted"/>
<comment type="caution">
    <text evidence="1">The sequence shown here is derived from an EMBL/GenBank/DDBJ whole genome shotgun (WGS) entry which is preliminary data.</text>
</comment>
<accession>A0ACB8MBI5</accession>
<organism evidence="1 2">
    <name type="scientific">Citrus sinensis</name>
    <name type="common">Sweet orange</name>
    <name type="synonym">Citrus aurantium var. sinensis</name>
    <dbReference type="NCBI Taxonomy" id="2711"/>
    <lineage>
        <taxon>Eukaryota</taxon>
        <taxon>Viridiplantae</taxon>
        <taxon>Streptophyta</taxon>
        <taxon>Embryophyta</taxon>
        <taxon>Tracheophyta</taxon>
        <taxon>Spermatophyta</taxon>
        <taxon>Magnoliopsida</taxon>
        <taxon>eudicotyledons</taxon>
        <taxon>Gunneridae</taxon>
        <taxon>Pentapetalae</taxon>
        <taxon>rosids</taxon>
        <taxon>malvids</taxon>
        <taxon>Sapindales</taxon>
        <taxon>Rutaceae</taxon>
        <taxon>Aurantioideae</taxon>
        <taxon>Citrus</taxon>
    </lineage>
</organism>
<dbReference type="Proteomes" id="UP000829398">
    <property type="component" value="Chromosome 3"/>
</dbReference>
<keyword evidence="2" id="KW-1185">Reference proteome</keyword>
<evidence type="ECO:0000313" key="2">
    <source>
        <dbReference type="Proteomes" id="UP000829398"/>
    </source>
</evidence>
<gene>
    <name evidence="1" type="ORF">KPL71_009137</name>
</gene>
<reference evidence="2" key="1">
    <citation type="journal article" date="2023" name="Hortic. Res.">
        <title>A chromosome-level phased genome enabling allele-level studies in sweet orange: a case study on citrus Huanglongbing tolerance.</title>
        <authorList>
            <person name="Wu B."/>
            <person name="Yu Q."/>
            <person name="Deng Z."/>
            <person name="Duan Y."/>
            <person name="Luo F."/>
            <person name="Gmitter F. Jr."/>
        </authorList>
    </citation>
    <scope>NUCLEOTIDE SEQUENCE [LARGE SCALE GENOMIC DNA]</scope>
    <source>
        <strain evidence="2">cv. Valencia</strain>
    </source>
</reference>
<sequence>MSNLRLLKFYMPEPNDVQIISSKVHLDQGLEYFPEDMKYLHWHGYPLKTLPFDVELENLVELNLPYSKIEQIWEGKKKAFKLKSIDLGHSQYLTRMPDLSETPNLERINFLNCTNLACVPSSIQNFNHLTELCFRGCKSLRSFPSNLHFVCPISIDFSSCVNLTEFPQISGNIKTLYLFETAIEEVPSSIECLTNLTLLTISRCTRLKRVSTSICKLKSLIWLSVHGCLNLESFPESLEKMEHLNQINLGRAKITEQRPSSFENVEGLGTQGLEGCSEPDNIGNLKSHEYVGAHGSATSQLPPLLSGLGSLPASLLSGLSSLNWLDLDKCGLMAIPQEIGCLSSLEWLHLSGNNFESLPASIKQLSRLRELFLSDCNMLQSLPELPPSLELLDASNCQRLESLPEIPSCPEELDASLLEKLSKHSRNEVEFHFSRHQITSSSEFWLINCSKLAEEANRNLADSQLRIQHMAIASLRRLYDLEMERGRLGGPSIILPGSEIPEWFSNQSSGSLLTLQMPRHCRQTLVGFAFCAVLVSCDSERSGFDVDFRYSFETKTLGGRKRGRRCCFEEGWVGGYQVTKTDHVVLGFSPCGKVGFPDDNHHTTVSFEFLSRVDKVKCYGVCPVYANPNETKPNTFTLNFATQVWKLDDMASASGTSDEEELELSPKRICRDDEVDTP</sequence>
<name>A0ACB8MBI5_CITSI</name>
<protein>
    <submittedName>
        <fullName evidence="1">Disease resistance-like protein DSC1</fullName>
    </submittedName>
</protein>
<evidence type="ECO:0000313" key="1">
    <source>
        <dbReference type="EMBL" id="KAH9782970.1"/>
    </source>
</evidence>
<dbReference type="EMBL" id="CM039172">
    <property type="protein sequence ID" value="KAH9782970.1"/>
    <property type="molecule type" value="Genomic_DNA"/>
</dbReference>